<dbReference type="Proteomes" id="UP000074914">
    <property type="component" value="Chromosome"/>
</dbReference>
<protein>
    <submittedName>
        <fullName evidence="1">Uncharacterized protein</fullName>
    </submittedName>
</protein>
<sequence>MLAFSLASGFYGREAVKSLCIHKESLWQTYADYRRCRAWHSSRRRHAT</sequence>
<reference evidence="1 2" key="1">
    <citation type="submission" date="2015-11" db="EMBL/GenBank/DDBJ databases">
        <title>Exploring the genomic traits of fungus-feeding bacterial genus Collimonas.</title>
        <authorList>
            <person name="Song C."/>
            <person name="Schmidt R."/>
            <person name="de Jager V."/>
            <person name="Krzyzanowska D."/>
            <person name="Jongedijk E."/>
            <person name="Cankar K."/>
            <person name="Beekwilder J."/>
            <person name="van Veen A."/>
            <person name="de Boer W."/>
            <person name="van Veen J.A."/>
            <person name="Garbeva P."/>
        </authorList>
    </citation>
    <scope>NUCLEOTIDE SEQUENCE [LARGE SCALE GENOMIC DNA]</scope>
    <source>
        <strain evidence="1 2">Ter291</strain>
    </source>
</reference>
<dbReference type="EMBL" id="CP013236">
    <property type="protein sequence ID" value="AMP15842.1"/>
    <property type="molecule type" value="Genomic_DNA"/>
</dbReference>
<proteinExistence type="predicted"/>
<gene>
    <name evidence="1" type="ORF">CPter291_3608</name>
</gene>
<evidence type="ECO:0000313" key="2">
    <source>
        <dbReference type="Proteomes" id="UP000074914"/>
    </source>
</evidence>
<name>A0ABM5Z9Q3_9BURK</name>
<organism evidence="1 2">
    <name type="scientific">Collimonas pratensis</name>
    <dbReference type="NCBI Taxonomy" id="279113"/>
    <lineage>
        <taxon>Bacteria</taxon>
        <taxon>Pseudomonadati</taxon>
        <taxon>Pseudomonadota</taxon>
        <taxon>Betaproteobacteria</taxon>
        <taxon>Burkholderiales</taxon>
        <taxon>Oxalobacteraceae</taxon>
        <taxon>Collimonas</taxon>
    </lineage>
</organism>
<accession>A0ABM5Z9Q3</accession>
<evidence type="ECO:0000313" key="1">
    <source>
        <dbReference type="EMBL" id="AMP15842.1"/>
    </source>
</evidence>
<keyword evidence="2" id="KW-1185">Reference proteome</keyword>